<protein>
    <recommendedName>
        <fullName evidence="4">Outer membrane beta-barrel porin/alpha-amylase</fullName>
    </recommendedName>
</protein>
<evidence type="ECO:0000256" key="1">
    <source>
        <dbReference type="SAM" id="SignalP"/>
    </source>
</evidence>
<evidence type="ECO:0008006" key="4">
    <source>
        <dbReference type="Google" id="ProtNLM"/>
    </source>
</evidence>
<dbReference type="GeneID" id="91007800"/>
<gene>
    <name evidence="2" type="ORF">C8J25_11630</name>
</gene>
<dbReference type="Proteomes" id="UP000244013">
    <property type="component" value="Unassembled WGS sequence"/>
</dbReference>
<feature type="signal peptide" evidence="1">
    <location>
        <begin position="1"/>
        <end position="23"/>
    </location>
</feature>
<comment type="caution">
    <text evidence="2">The sequence shown here is derived from an EMBL/GenBank/DDBJ whole genome shotgun (WGS) entry which is preliminary data.</text>
</comment>
<dbReference type="RefSeq" id="WP_244187231.1">
    <property type="nucleotide sequence ID" value="NZ_QAYE01000016.1"/>
</dbReference>
<organism evidence="2 3">
    <name type="scientific">Sphingomonas faeni</name>
    <dbReference type="NCBI Taxonomy" id="185950"/>
    <lineage>
        <taxon>Bacteria</taxon>
        <taxon>Pseudomonadati</taxon>
        <taxon>Pseudomonadota</taxon>
        <taxon>Alphaproteobacteria</taxon>
        <taxon>Sphingomonadales</taxon>
        <taxon>Sphingomonadaceae</taxon>
        <taxon>Sphingomonas</taxon>
    </lineage>
</organism>
<keyword evidence="1" id="KW-0732">Signal</keyword>
<feature type="chain" id="PRO_5015672993" description="Outer membrane beta-barrel porin/alpha-amylase" evidence="1">
    <location>
        <begin position="24"/>
        <end position="250"/>
    </location>
</feature>
<dbReference type="AlphaFoldDB" id="A0A2T5TWS1"/>
<dbReference type="EMBL" id="QAYE01000016">
    <property type="protein sequence ID" value="PTW43669.1"/>
    <property type="molecule type" value="Genomic_DNA"/>
</dbReference>
<reference evidence="2 3" key="1">
    <citation type="submission" date="2018-04" db="EMBL/GenBank/DDBJ databases">
        <title>Genomic Encyclopedia of Type Strains, Phase III (KMG-III): the genomes of soil and plant-associated and newly described type strains.</title>
        <authorList>
            <person name="Whitman W."/>
        </authorList>
    </citation>
    <scope>NUCLEOTIDE SEQUENCE [LARGE SCALE GENOMIC DNA]</scope>
    <source>
        <strain evidence="2 3">MA-olki</strain>
    </source>
</reference>
<proteinExistence type="predicted"/>
<evidence type="ECO:0000313" key="3">
    <source>
        <dbReference type="Proteomes" id="UP000244013"/>
    </source>
</evidence>
<accession>A0A2T5TWS1</accession>
<name>A0A2T5TWS1_9SPHN</name>
<evidence type="ECO:0000313" key="2">
    <source>
        <dbReference type="EMBL" id="PTW43669.1"/>
    </source>
</evidence>
<sequence length="250" mass="26836">MSIRALFCASVVLGVVVATGADAQSAIPTSIPGATSAAIPAIPEPMIFDMVRPLGARRGELEVNALAQVNLSGPGRHVEWAPEVEYAVADGFAVEIELPFTKSRPTDYKIGLQGTFGTFRGGRSIHGVQYLGLHNRRDGGWSSSLLYLLGNRFGERLSTMTMVGAGDVTLKSTKGTGLIVNHTTFWDVGPDTVLGFEVNRQTGASRYWLLMPQLHRAIGQKVSAQIGAGTERSATGPFRPRVGLRVIREF</sequence>